<dbReference type="AlphaFoldDB" id="A0A2P2JTF0"/>
<name>A0A2P2JTF0_RHIMU</name>
<protein>
    <submittedName>
        <fullName evidence="1">Uncharacterized protein</fullName>
    </submittedName>
</protein>
<reference evidence="1" key="1">
    <citation type="submission" date="2018-02" db="EMBL/GenBank/DDBJ databases">
        <title>Rhizophora mucronata_Transcriptome.</title>
        <authorList>
            <person name="Meera S.P."/>
            <person name="Sreeshan A."/>
            <person name="Augustine A."/>
        </authorList>
    </citation>
    <scope>NUCLEOTIDE SEQUENCE</scope>
    <source>
        <tissue evidence="1">Leaf</tissue>
    </source>
</reference>
<sequence>MLFKLGAVSVGGSVRTVGLQEKFRVIV</sequence>
<accession>A0A2P2JTF0</accession>
<evidence type="ECO:0000313" key="1">
    <source>
        <dbReference type="EMBL" id="MBW96742.1"/>
    </source>
</evidence>
<dbReference type="EMBL" id="GGEC01016259">
    <property type="protein sequence ID" value="MBW96742.1"/>
    <property type="molecule type" value="Transcribed_RNA"/>
</dbReference>
<organism evidence="1">
    <name type="scientific">Rhizophora mucronata</name>
    <name type="common">Asiatic mangrove</name>
    <dbReference type="NCBI Taxonomy" id="61149"/>
    <lineage>
        <taxon>Eukaryota</taxon>
        <taxon>Viridiplantae</taxon>
        <taxon>Streptophyta</taxon>
        <taxon>Embryophyta</taxon>
        <taxon>Tracheophyta</taxon>
        <taxon>Spermatophyta</taxon>
        <taxon>Magnoliopsida</taxon>
        <taxon>eudicotyledons</taxon>
        <taxon>Gunneridae</taxon>
        <taxon>Pentapetalae</taxon>
        <taxon>rosids</taxon>
        <taxon>fabids</taxon>
        <taxon>Malpighiales</taxon>
        <taxon>Rhizophoraceae</taxon>
        <taxon>Rhizophora</taxon>
    </lineage>
</organism>
<proteinExistence type="predicted"/>